<accession>A0A9D4J1H4</accession>
<dbReference type="Proteomes" id="UP000828390">
    <property type="component" value="Unassembled WGS sequence"/>
</dbReference>
<keyword evidence="2" id="KW-1185">Reference proteome</keyword>
<sequence>MAVHEYRERMDIAQLKNDDLYNRYRVNHATLAYIIAQLDAASAPNSDRSHILSTGYKVLITLRYLATGVIQLNTGDLHSEAQSSASRAVSQTLDALSSQNVVRRHIRFLTTIESLNRNKQGFFHIATSLYKIYVVSISDNENT</sequence>
<gene>
    <name evidence="1" type="ORF">DPMN_145890</name>
</gene>
<dbReference type="AlphaFoldDB" id="A0A9D4J1H4"/>
<evidence type="ECO:0000313" key="1">
    <source>
        <dbReference type="EMBL" id="KAH3792394.1"/>
    </source>
</evidence>
<reference evidence="1" key="2">
    <citation type="submission" date="2020-11" db="EMBL/GenBank/DDBJ databases">
        <authorList>
            <person name="McCartney M.A."/>
            <person name="Auch B."/>
            <person name="Kono T."/>
            <person name="Mallez S."/>
            <person name="Becker A."/>
            <person name="Gohl D.M."/>
            <person name="Silverstein K.A.T."/>
            <person name="Koren S."/>
            <person name="Bechman K.B."/>
            <person name="Herman A."/>
            <person name="Abrahante J.E."/>
            <person name="Garbe J."/>
        </authorList>
    </citation>
    <scope>NUCLEOTIDE SEQUENCE</scope>
    <source>
        <strain evidence="1">Duluth1</strain>
        <tissue evidence="1">Whole animal</tissue>
    </source>
</reference>
<evidence type="ECO:0000313" key="2">
    <source>
        <dbReference type="Proteomes" id="UP000828390"/>
    </source>
</evidence>
<protein>
    <submittedName>
        <fullName evidence="1">Uncharacterized protein</fullName>
    </submittedName>
</protein>
<name>A0A9D4J1H4_DREPO</name>
<proteinExistence type="predicted"/>
<comment type="caution">
    <text evidence="1">The sequence shown here is derived from an EMBL/GenBank/DDBJ whole genome shotgun (WGS) entry which is preliminary data.</text>
</comment>
<dbReference type="EMBL" id="JAIWYP010000007">
    <property type="protein sequence ID" value="KAH3792394.1"/>
    <property type="molecule type" value="Genomic_DNA"/>
</dbReference>
<organism evidence="1 2">
    <name type="scientific">Dreissena polymorpha</name>
    <name type="common">Zebra mussel</name>
    <name type="synonym">Mytilus polymorpha</name>
    <dbReference type="NCBI Taxonomy" id="45954"/>
    <lineage>
        <taxon>Eukaryota</taxon>
        <taxon>Metazoa</taxon>
        <taxon>Spiralia</taxon>
        <taxon>Lophotrochozoa</taxon>
        <taxon>Mollusca</taxon>
        <taxon>Bivalvia</taxon>
        <taxon>Autobranchia</taxon>
        <taxon>Heteroconchia</taxon>
        <taxon>Euheterodonta</taxon>
        <taxon>Imparidentia</taxon>
        <taxon>Neoheterodontei</taxon>
        <taxon>Myida</taxon>
        <taxon>Dreissenoidea</taxon>
        <taxon>Dreissenidae</taxon>
        <taxon>Dreissena</taxon>
    </lineage>
</organism>
<reference evidence="1" key="1">
    <citation type="journal article" date="2019" name="bioRxiv">
        <title>The Genome of the Zebra Mussel, Dreissena polymorpha: A Resource for Invasive Species Research.</title>
        <authorList>
            <person name="McCartney M.A."/>
            <person name="Auch B."/>
            <person name="Kono T."/>
            <person name="Mallez S."/>
            <person name="Zhang Y."/>
            <person name="Obille A."/>
            <person name="Becker A."/>
            <person name="Abrahante J.E."/>
            <person name="Garbe J."/>
            <person name="Badalamenti J.P."/>
            <person name="Herman A."/>
            <person name="Mangelson H."/>
            <person name="Liachko I."/>
            <person name="Sullivan S."/>
            <person name="Sone E.D."/>
            <person name="Koren S."/>
            <person name="Silverstein K.A.T."/>
            <person name="Beckman K.B."/>
            <person name="Gohl D.M."/>
        </authorList>
    </citation>
    <scope>NUCLEOTIDE SEQUENCE</scope>
    <source>
        <strain evidence="1">Duluth1</strain>
        <tissue evidence="1">Whole animal</tissue>
    </source>
</reference>